<dbReference type="InterPro" id="IPR036396">
    <property type="entry name" value="Cyt_P450_sf"/>
</dbReference>
<dbReference type="Gene3D" id="1.10.630.10">
    <property type="entry name" value="Cytochrome P450"/>
    <property type="match status" value="1"/>
</dbReference>
<dbReference type="GO" id="GO:0005506">
    <property type="term" value="F:iron ion binding"/>
    <property type="evidence" value="ECO:0007669"/>
    <property type="project" value="InterPro"/>
</dbReference>
<comment type="caution">
    <text evidence="1">The sequence shown here is derived from an EMBL/GenBank/DDBJ whole genome shotgun (WGS) entry which is preliminary data.</text>
</comment>
<evidence type="ECO:0000313" key="2">
    <source>
        <dbReference type="Proteomes" id="UP000268093"/>
    </source>
</evidence>
<sequence>MIIPLFICAIVAGIGYHYSSPKNEEYSYGNMPLPGPKGIPYFGNLFQIGLHQYLTFGKWARMYGPIFEIRLGVKRWVVISDAQIAQELMVKRGANYSARDQSYIMNEIVHPGGRGMLAASGDYWRKIRRLAHNGLAQKPVESYTPFIEKESLELVRTLYGVTMDPENPFRRFGLNIVFTVTFGKRFDDLNDPVLLQLQKVITTTIKHLGKPFFFIPHALGMIIMVS</sequence>
<dbReference type="PRINTS" id="PR00463">
    <property type="entry name" value="EP450I"/>
</dbReference>
<dbReference type="Pfam" id="PF00067">
    <property type="entry name" value="p450"/>
    <property type="match status" value="1"/>
</dbReference>
<dbReference type="GO" id="GO:0020037">
    <property type="term" value="F:heme binding"/>
    <property type="evidence" value="ECO:0007669"/>
    <property type="project" value="InterPro"/>
</dbReference>
<dbReference type="GO" id="GO:0016705">
    <property type="term" value="F:oxidoreductase activity, acting on paired donors, with incorporation or reduction of molecular oxygen"/>
    <property type="evidence" value="ECO:0007669"/>
    <property type="project" value="InterPro"/>
</dbReference>
<reference evidence="1 2" key="1">
    <citation type="journal article" date="2018" name="New Phytol.">
        <title>Phylogenomics of Endogonaceae and evolution of mycorrhizas within Mucoromycota.</title>
        <authorList>
            <person name="Chang Y."/>
            <person name="Desiro A."/>
            <person name="Na H."/>
            <person name="Sandor L."/>
            <person name="Lipzen A."/>
            <person name="Clum A."/>
            <person name="Barry K."/>
            <person name="Grigoriev I.V."/>
            <person name="Martin F.M."/>
            <person name="Stajich J.E."/>
            <person name="Smith M.E."/>
            <person name="Bonito G."/>
            <person name="Spatafora J.W."/>
        </authorList>
    </citation>
    <scope>NUCLEOTIDE SEQUENCE [LARGE SCALE GENOMIC DNA]</scope>
    <source>
        <strain evidence="1 2">GMNB39</strain>
    </source>
</reference>
<dbReference type="EMBL" id="RBNI01004853">
    <property type="protein sequence ID" value="RUP47200.1"/>
    <property type="molecule type" value="Genomic_DNA"/>
</dbReference>
<organism evidence="1 2">
    <name type="scientific">Jimgerdemannia flammicorona</name>
    <dbReference type="NCBI Taxonomy" id="994334"/>
    <lineage>
        <taxon>Eukaryota</taxon>
        <taxon>Fungi</taxon>
        <taxon>Fungi incertae sedis</taxon>
        <taxon>Mucoromycota</taxon>
        <taxon>Mucoromycotina</taxon>
        <taxon>Endogonomycetes</taxon>
        <taxon>Endogonales</taxon>
        <taxon>Endogonaceae</taxon>
        <taxon>Jimgerdemannia</taxon>
    </lineage>
</organism>
<dbReference type="SUPFAM" id="SSF48264">
    <property type="entry name" value="Cytochrome P450"/>
    <property type="match status" value="1"/>
</dbReference>
<dbReference type="InterPro" id="IPR001128">
    <property type="entry name" value="Cyt_P450"/>
</dbReference>
<accession>A0A433D8K3</accession>
<dbReference type="PANTHER" id="PTHR46300">
    <property type="entry name" value="P450, PUTATIVE (EUROFUNG)-RELATED-RELATED"/>
    <property type="match status" value="1"/>
</dbReference>
<dbReference type="OrthoDB" id="2289099at2759"/>
<name>A0A433D8K3_9FUNG</name>
<dbReference type="InterPro" id="IPR002401">
    <property type="entry name" value="Cyt_P450_E_grp-I"/>
</dbReference>
<dbReference type="GO" id="GO:0004497">
    <property type="term" value="F:monooxygenase activity"/>
    <property type="evidence" value="ECO:0007669"/>
    <property type="project" value="UniProtKB-KW"/>
</dbReference>
<evidence type="ECO:0000313" key="1">
    <source>
        <dbReference type="EMBL" id="RUP47200.1"/>
    </source>
</evidence>
<dbReference type="PANTHER" id="PTHR46300:SF2">
    <property type="entry name" value="CYTOCHROME P450 MONOOXYGENASE ALNH-RELATED"/>
    <property type="match status" value="1"/>
</dbReference>
<keyword evidence="2" id="KW-1185">Reference proteome</keyword>
<protein>
    <submittedName>
        <fullName evidence="1">Cytochrome P450</fullName>
    </submittedName>
</protein>
<proteinExistence type="predicted"/>
<gene>
    <name evidence="1" type="ORF">BC936DRAFT_146024</name>
</gene>
<dbReference type="InterPro" id="IPR050364">
    <property type="entry name" value="Cytochrome_P450_fung"/>
</dbReference>
<dbReference type="Proteomes" id="UP000268093">
    <property type="component" value="Unassembled WGS sequence"/>
</dbReference>